<evidence type="ECO:0000256" key="2">
    <source>
        <dbReference type="ARBA" id="ARBA00004370"/>
    </source>
</evidence>
<evidence type="ECO:0000256" key="6">
    <source>
        <dbReference type="ARBA" id="ARBA00022723"/>
    </source>
</evidence>
<reference evidence="17 18" key="1">
    <citation type="submission" date="2019-03" db="EMBL/GenBank/DDBJ databases">
        <title>Genomic Encyclopedia of Type Strains, Phase IV (KMG-IV): sequencing the most valuable type-strain genomes for metagenomic binning, comparative biology and taxonomic classification.</title>
        <authorList>
            <person name="Goeker M."/>
        </authorList>
    </citation>
    <scope>NUCLEOTIDE SEQUENCE [LARGE SCALE GENOMIC DNA]</scope>
    <source>
        <strain evidence="17 18">DSM 24984</strain>
    </source>
</reference>
<dbReference type="SUPFAM" id="SSF54862">
    <property type="entry name" value="4Fe-4S ferredoxins"/>
    <property type="match status" value="1"/>
</dbReference>
<dbReference type="RefSeq" id="WP_165871317.1">
    <property type="nucleotide sequence ID" value="NZ_SMGG01000006.1"/>
</dbReference>
<evidence type="ECO:0000256" key="1">
    <source>
        <dbReference type="ARBA" id="ARBA00001966"/>
    </source>
</evidence>
<evidence type="ECO:0000259" key="14">
    <source>
        <dbReference type="PROSITE" id="PS51085"/>
    </source>
</evidence>
<keyword evidence="12" id="KW-0472">Membrane</keyword>
<dbReference type="AlphaFoldDB" id="A0A4R1K6S2"/>
<keyword evidence="10" id="KW-0411">Iron-sulfur</keyword>
<dbReference type="FunFam" id="3.30.70.20:FF:000035">
    <property type="entry name" value="Iron hydrogenase 1"/>
    <property type="match status" value="1"/>
</dbReference>
<dbReference type="GO" id="GO:0008137">
    <property type="term" value="F:NADH dehydrogenase (ubiquinone) activity"/>
    <property type="evidence" value="ECO:0007669"/>
    <property type="project" value="InterPro"/>
</dbReference>
<dbReference type="EMBL" id="SMGG01000006">
    <property type="protein sequence ID" value="TCK59473.1"/>
    <property type="molecule type" value="Genomic_DNA"/>
</dbReference>
<keyword evidence="8" id="KW-1278">Translocase</keyword>
<dbReference type="SUPFAM" id="SSF54292">
    <property type="entry name" value="2Fe-2S ferredoxin-like"/>
    <property type="match status" value="1"/>
</dbReference>
<evidence type="ECO:0000256" key="13">
    <source>
        <dbReference type="ARBA" id="ARBA00034078"/>
    </source>
</evidence>
<keyword evidence="17" id="KW-0830">Ubiquinone</keyword>
<keyword evidence="4" id="KW-0004">4Fe-4S</keyword>
<feature type="domain" description="4Fe-4S ferredoxin-type" evidence="15">
    <location>
        <begin position="175"/>
        <end position="204"/>
    </location>
</feature>
<comment type="cofactor">
    <cofactor evidence="13">
        <name>[2Fe-2S] cluster</name>
        <dbReference type="ChEBI" id="CHEBI:190135"/>
    </cofactor>
</comment>
<keyword evidence="7" id="KW-0677">Repeat</keyword>
<evidence type="ECO:0000256" key="8">
    <source>
        <dbReference type="ARBA" id="ARBA00022967"/>
    </source>
</evidence>
<keyword evidence="5" id="KW-0001">2Fe-2S</keyword>
<dbReference type="InterPro" id="IPR036010">
    <property type="entry name" value="2Fe-2S_ferredoxin-like_sf"/>
</dbReference>
<dbReference type="Pfam" id="PF13510">
    <property type="entry name" value="Fer2_4"/>
    <property type="match status" value="1"/>
</dbReference>
<dbReference type="Gene3D" id="3.40.228.10">
    <property type="entry name" value="Dimethylsulfoxide Reductase, domain 2"/>
    <property type="match status" value="1"/>
</dbReference>
<dbReference type="PROSITE" id="PS00198">
    <property type="entry name" value="4FE4S_FER_1"/>
    <property type="match status" value="1"/>
</dbReference>
<dbReference type="InterPro" id="IPR006656">
    <property type="entry name" value="Mopterin_OxRdtase"/>
</dbReference>
<dbReference type="Proteomes" id="UP000294614">
    <property type="component" value="Unassembled WGS sequence"/>
</dbReference>
<comment type="subcellular location">
    <subcellularLocation>
        <location evidence="2">Membrane</location>
    </subcellularLocation>
</comment>
<dbReference type="PROSITE" id="PS51379">
    <property type="entry name" value="4FE4S_FER_2"/>
    <property type="match status" value="2"/>
</dbReference>
<dbReference type="PROSITE" id="PS51085">
    <property type="entry name" value="2FE2S_FER_2"/>
    <property type="match status" value="1"/>
</dbReference>
<feature type="domain" description="4Fe-4S His(Cys)3-ligated-type" evidence="16">
    <location>
        <begin position="78"/>
        <end position="117"/>
    </location>
</feature>
<evidence type="ECO:0000256" key="9">
    <source>
        <dbReference type="ARBA" id="ARBA00023004"/>
    </source>
</evidence>
<evidence type="ECO:0000259" key="16">
    <source>
        <dbReference type="PROSITE" id="PS51839"/>
    </source>
</evidence>
<sequence>MAEIIINNKPYSFSEGESILDVANRNGIKIPTLCWLKDITPTGACRLCLVEVEGLDRLQAACVTYAMDGMKIDTENERVWKNRKQMLDFILIKHPLDCPVCDKAGECELQNTAYDFGMMDEIVSSDKPKDPIVKWNKIVYNQNLCVLCEKCIKTCHEMTGCSALKMEDRGFFNHVTPSRGDTLKCDFCGSCIDRCPVGALLDSQFHHSARVWDLENTVTSSVFSPCGEQVEYGTLEGRIMRAINVGSGQISSNDRFAYKYLDHESRALNPLVNGKETNWDEVTALLKGKIAGLKGSEVALIASSSLTNEAYAAYKKLMTSVGSTNFVAETDLYYGDFYRKYAAKFGTMENIGTLDDVASSDMVFVIGADFRRDCVGVKHKVMNAVVKNGAKLYTVGVRKYEYDTFVAKSFMAEYGDFATALEKVKQDAPAPKPSSNPKVIEVENDPNVYIPAHLAKAEKVTVVIGSEYMMSGTPAEAVLAFCDFIGQDKLKSVIVLNDQVNYMGAIVGGFMGGYTTKQLKGDLDSGKIKLLINAGFNGVKNCPAAQELEASFSKAGTYIAVDLFKKDAPVVLGVKDSLETVGTFTTLDGRLVGVNRIVAAKGSQKTHVQTAAWLGDIIGAEVCSCAYDTFRCDVAPIFGAQDMEMGEVDGHIAKVKTNKWDKTEYTYAKPAEKECVIPVNPRYHTDIRTAKSYLPATENHREYHFPVAAEKLTSAECSDIAKGVLYVTKEF</sequence>
<dbReference type="PROSITE" id="PS00641">
    <property type="entry name" value="COMPLEX1_75K_1"/>
    <property type="match status" value="1"/>
</dbReference>
<keyword evidence="6" id="KW-0479">Metal-binding</keyword>
<proteinExistence type="inferred from homology"/>
<dbReference type="InterPro" id="IPR054351">
    <property type="entry name" value="NADH_UbQ_OxRdtase_ferredoxin"/>
</dbReference>
<dbReference type="InterPro" id="IPR001041">
    <property type="entry name" value="2Fe-2S_ferredoxin-type"/>
</dbReference>
<comment type="cofactor">
    <cofactor evidence="1">
        <name>[4Fe-4S] cluster</name>
        <dbReference type="ChEBI" id="CHEBI:49883"/>
    </cofactor>
</comment>
<dbReference type="GO" id="GO:0051537">
    <property type="term" value="F:2 iron, 2 sulfur cluster binding"/>
    <property type="evidence" value="ECO:0007669"/>
    <property type="project" value="UniProtKB-KW"/>
</dbReference>
<dbReference type="GO" id="GO:0016491">
    <property type="term" value="F:oxidoreductase activity"/>
    <property type="evidence" value="ECO:0007669"/>
    <property type="project" value="InterPro"/>
</dbReference>
<dbReference type="InterPro" id="IPR019574">
    <property type="entry name" value="NADH_UbQ_OxRdtase_Gsu_4Fe4S-bd"/>
</dbReference>
<dbReference type="PANTHER" id="PTHR43105">
    <property type="entry name" value="RESPIRATORY NITRATE REDUCTASE"/>
    <property type="match status" value="1"/>
</dbReference>
<dbReference type="Gene3D" id="3.40.50.740">
    <property type="match status" value="2"/>
</dbReference>
<comment type="caution">
    <text evidence="17">The sequence shown here is derived from an EMBL/GenBank/DDBJ whole genome shotgun (WGS) entry which is preliminary data.</text>
</comment>
<dbReference type="GO" id="GO:0051539">
    <property type="term" value="F:4 iron, 4 sulfur cluster binding"/>
    <property type="evidence" value="ECO:0007669"/>
    <property type="project" value="UniProtKB-KW"/>
</dbReference>
<dbReference type="GO" id="GO:0046872">
    <property type="term" value="F:metal ion binding"/>
    <property type="evidence" value="ECO:0007669"/>
    <property type="project" value="UniProtKB-KW"/>
</dbReference>
<comment type="similarity">
    <text evidence="3">Belongs to the complex I 75 kDa subunit family.</text>
</comment>
<feature type="domain" description="2Fe-2S ferredoxin-type" evidence="14">
    <location>
        <begin position="1"/>
        <end position="78"/>
    </location>
</feature>
<keyword evidence="11" id="KW-0520">NAD</keyword>
<evidence type="ECO:0000256" key="3">
    <source>
        <dbReference type="ARBA" id="ARBA00005404"/>
    </source>
</evidence>
<gene>
    <name evidence="17" type="ORF">C8D98_2407</name>
</gene>
<dbReference type="SUPFAM" id="SSF53706">
    <property type="entry name" value="Formate dehydrogenase/DMSO reductase, domains 1-3"/>
    <property type="match status" value="1"/>
</dbReference>
<dbReference type="GO" id="GO:0042773">
    <property type="term" value="P:ATP synthesis coupled electron transport"/>
    <property type="evidence" value="ECO:0007669"/>
    <property type="project" value="InterPro"/>
</dbReference>
<dbReference type="InterPro" id="IPR017900">
    <property type="entry name" value="4Fe4S_Fe_S_CS"/>
</dbReference>
<name>A0A4R1K6S2_9BACT</name>
<evidence type="ECO:0000313" key="17">
    <source>
        <dbReference type="EMBL" id="TCK59473.1"/>
    </source>
</evidence>
<dbReference type="InterPro" id="IPR050123">
    <property type="entry name" value="Prok_molybdopt-oxidoreductase"/>
</dbReference>
<keyword evidence="9" id="KW-0408">Iron</keyword>
<dbReference type="PROSITE" id="PS51839">
    <property type="entry name" value="4FE4S_HC3"/>
    <property type="match status" value="1"/>
</dbReference>
<evidence type="ECO:0000259" key="15">
    <source>
        <dbReference type="PROSITE" id="PS51379"/>
    </source>
</evidence>
<evidence type="ECO:0000256" key="11">
    <source>
        <dbReference type="ARBA" id="ARBA00023027"/>
    </source>
</evidence>
<dbReference type="SMART" id="SM00929">
    <property type="entry name" value="NADH-G_4Fe-4S_3"/>
    <property type="match status" value="1"/>
</dbReference>
<accession>A0A4R1K6S2</accession>
<evidence type="ECO:0000256" key="7">
    <source>
        <dbReference type="ARBA" id="ARBA00022737"/>
    </source>
</evidence>
<keyword evidence="18" id="KW-1185">Reference proteome</keyword>
<dbReference type="InterPro" id="IPR000283">
    <property type="entry name" value="NADH_UbQ_OxRdtase_75kDa_su_CS"/>
</dbReference>
<evidence type="ECO:0000256" key="5">
    <source>
        <dbReference type="ARBA" id="ARBA00022714"/>
    </source>
</evidence>
<dbReference type="Pfam" id="PF00384">
    <property type="entry name" value="Molybdopterin"/>
    <property type="match status" value="1"/>
</dbReference>
<dbReference type="Gene3D" id="3.10.20.740">
    <property type="match status" value="1"/>
</dbReference>
<evidence type="ECO:0000256" key="10">
    <source>
        <dbReference type="ARBA" id="ARBA00023014"/>
    </source>
</evidence>
<evidence type="ECO:0000256" key="12">
    <source>
        <dbReference type="ARBA" id="ARBA00023136"/>
    </source>
</evidence>
<dbReference type="Pfam" id="PF22117">
    <property type="entry name" value="Fer4_Nqo3"/>
    <property type="match status" value="1"/>
</dbReference>
<protein>
    <submittedName>
        <fullName evidence="17">NADH dehydrogenase/NADH:ubiquinone oxidoreductase subunit G</fullName>
    </submittedName>
</protein>
<evidence type="ECO:0000256" key="4">
    <source>
        <dbReference type="ARBA" id="ARBA00022485"/>
    </source>
</evidence>
<dbReference type="InterPro" id="IPR017896">
    <property type="entry name" value="4Fe4S_Fe-S-bd"/>
</dbReference>
<dbReference type="Pfam" id="PF10588">
    <property type="entry name" value="NADH-G_4Fe-4S_3"/>
    <property type="match status" value="1"/>
</dbReference>
<dbReference type="CDD" id="cd00207">
    <property type="entry name" value="fer2"/>
    <property type="match status" value="1"/>
</dbReference>
<dbReference type="FunFam" id="3.10.20.740:FF:000004">
    <property type="entry name" value="NADH-quinone oxidoreductase"/>
    <property type="match status" value="1"/>
</dbReference>
<evidence type="ECO:0000313" key="18">
    <source>
        <dbReference type="Proteomes" id="UP000294614"/>
    </source>
</evidence>
<feature type="domain" description="4Fe-4S ferredoxin-type" evidence="15">
    <location>
        <begin position="136"/>
        <end position="169"/>
    </location>
</feature>
<organism evidence="17 18">
    <name type="scientific">Seleniivibrio woodruffii</name>
    <dbReference type="NCBI Taxonomy" id="1078050"/>
    <lineage>
        <taxon>Bacteria</taxon>
        <taxon>Pseudomonadati</taxon>
        <taxon>Deferribacterota</taxon>
        <taxon>Deferribacteres</taxon>
        <taxon>Deferribacterales</taxon>
        <taxon>Geovibrionaceae</taxon>
        <taxon>Seleniivibrio</taxon>
    </lineage>
</organism>
<dbReference type="GO" id="GO:0016020">
    <property type="term" value="C:membrane"/>
    <property type="evidence" value="ECO:0007669"/>
    <property type="project" value="UniProtKB-SubCell"/>
</dbReference>
<dbReference type="Gene3D" id="3.30.70.20">
    <property type="match status" value="1"/>
</dbReference>
<dbReference type="PANTHER" id="PTHR43105:SF13">
    <property type="entry name" value="NADH-UBIQUINONE OXIDOREDUCTASE 75 KDA SUBUNIT, MITOCHONDRIAL"/>
    <property type="match status" value="1"/>
</dbReference>